<dbReference type="InterPro" id="IPR036864">
    <property type="entry name" value="Zn2-C6_fun-type_DNA-bd_sf"/>
</dbReference>
<evidence type="ECO:0000256" key="3">
    <source>
        <dbReference type="ARBA" id="ARBA00023163"/>
    </source>
</evidence>
<evidence type="ECO:0000256" key="1">
    <source>
        <dbReference type="ARBA" id="ARBA00023015"/>
    </source>
</evidence>
<dbReference type="OMA" id="HANTVIV"/>
<feature type="domain" description="Zn(2)-C6 fungal-type" evidence="5">
    <location>
        <begin position="239"/>
        <end position="268"/>
    </location>
</feature>
<dbReference type="PANTHER" id="PTHR38111:SF2">
    <property type="entry name" value="FINGER DOMAIN PROTEIN, PUTATIVE (AFU_ORTHOLOGUE AFUA_1G01560)-RELATED"/>
    <property type="match status" value="1"/>
</dbReference>
<proteinExistence type="predicted"/>
<dbReference type="VEuPathDB" id="FungiDB:TSTA_042320"/>
<name>B8MJU0_TALSN</name>
<dbReference type="GeneID" id="8103009"/>
<dbReference type="CDD" id="cd00067">
    <property type="entry name" value="GAL4"/>
    <property type="match status" value="1"/>
</dbReference>
<dbReference type="RefSeq" id="XP_002484710.1">
    <property type="nucleotide sequence ID" value="XM_002484665.1"/>
</dbReference>
<gene>
    <name evidence="6" type="ORF">TSTA_042320</name>
</gene>
<keyword evidence="1" id="KW-0805">Transcription regulation</keyword>
<dbReference type="GO" id="GO:0008270">
    <property type="term" value="F:zinc ion binding"/>
    <property type="evidence" value="ECO:0007669"/>
    <property type="project" value="InterPro"/>
</dbReference>
<dbReference type="AlphaFoldDB" id="B8MJU0"/>
<dbReference type="PhylomeDB" id="B8MJU0"/>
<dbReference type="Gene3D" id="4.10.240.10">
    <property type="entry name" value="Zn(2)-C6 fungal-type DNA-binding domain"/>
    <property type="match status" value="1"/>
</dbReference>
<dbReference type="OrthoDB" id="3525185at2759"/>
<dbReference type="PROSITE" id="PS50048">
    <property type="entry name" value="ZN2_CY6_FUNGAL_2"/>
    <property type="match status" value="1"/>
</dbReference>
<sequence>MSIADAQGWSLQLTFQRAAWIRLRYANAVFREEILDLAMLSPSQPTVQQLNDIARCCTEDWESHPTYLHFTPDICNSDDNSMISFMLIVSHLAYLNYHFLIQMLLVRQHHDPNTSSISVRSQILSTVLKLGHIRDTYVDLTAAARSEDGDIIRNLCVFISHMDAVERPRNGTPLTNHNLASDLGLSSPGAGRGAVSTTVRQPFLIVVYYLSPNNETSIEYRSYSSFPKSMVGVGGRSKACGQCRRRRVKCDEQKPHCLRCIKAKLECSGYPDVTIIQFDGRRRRRTSTPTSRNTLNSDRELSTEIVPRAVSSTPQIASTAGPSIEPRISLNYNDVFMEYTRSKLFRGLDSEDLVLPPNLDQGLVSKAFLALCTTFFGVEHKEQQLISRGFHQYGHALERVHGALGDPSRRASFDLLKSIAVMSLFEFLISDRQDGWLSHTVGLEKLYALRGPYSFKTLSELQLFENSRPSIIFSSLFLRRHTILSKPEWKVMPWITYPDKKTAMQRLVDLLADCPALFMEQDRIASESPGTPDQTGDLIELLRKVIRLLDDLLQWNEQWELENPDYCYDVPAPASTPLIASMYDGDSYVPAWSTVLEYKSMYHANTVIVYNGTLVLLLNLAQSVMQMKSIPTMHQTPHIIDMKKIYNAGITICRSVEYHLQSMRQGAGSFFLLFPLRMAYVSVGRTEPTIGTWIQDVLKQIQDGKSGRWATAKYLLDLQPLSRNSASRIVIT</sequence>
<reference evidence="7" key="1">
    <citation type="journal article" date="2015" name="Genome Announc.">
        <title>Genome sequence of the AIDS-associated pathogen Penicillium marneffei (ATCC18224) and its near taxonomic relative Talaromyces stipitatus (ATCC10500).</title>
        <authorList>
            <person name="Nierman W.C."/>
            <person name="Fedorova-Abrams N.D."/>
            <person name="Andrianopoulos A."/>
        </authorList>
    </citation>
    <scope>NUCLEOTIDE SEQUENCE [LARGE SCALE GENOMIC DNA]</scope>
    <source>
        <strain evidence="7">ATCC 10500 / CBS 375.48 / QM 6759 / NRRL 1006</strain>
    </source>
</reference>
<dbReference type="Pfam" id="PF00172">
    <property type="entry name" value="Zn_clus"/>
    <property type="match status" value="1"/>
</dbReference>
<dbReference type="InterPro" id="IPR053178">
    <property type="entry name" value="Osmoadaptation_assoc"/>
</dbReference>
<accession>B8MJU0</accession>
<evidence type="ECO:0000259" key="5">
    <source>
        <dbReference type="PROSITE" id="PS50048"/>
    </source>
</evidence>
<organism evidence="6 7">
    <name type="scientific">Talaromyces stipitatus (strain ATCC 10500 / CBS 375.48 / QM 6759 / NRRL 1006)</name>
    <name type="common">Penicillium stipitatum</name>
    <dbReference type="NCBI Taxonomy" id="441959"/>
    <lineage>
        <taxon>Eukaryota</taxon>
        <taxon>Fungi</taxon>
        <taxon>Dikarya</taxon>
        <taxon>Ascomycota</taxon>
        <taxon>Pezizomycotina</taxon>
        <taxon>Eurotiomycetes</taxon>
        <taxon>Eurotiomycetidae</taxon>
        <taxon>Eurotiales</taxon>
        <taxon>Trichocomaceae</taxon>
        <taxon>Talaromyces</taxon>
        <taxon>Talaromyces sect. Talaromyces</taxon>
    </lineage>
</organism>
<dbReference type="GO" id="GO:0000981">
    <property type="term" value="F:DNA-binding transcription factor activity, RNA polymerase II-specific"/>
    <property type="evidence" value="ECO:0007669"/>
    <property type="project" value="InterPro"/>
</dbReference>
<dbReference type="PANTHER" id="PTHR38111">
    <property type="entry name" value="ZN(2)-C6 FUNGAL-TYPE DOMAIN-CONTAINING PROTEIN-RELATED"/>
    <property type="match status" value="1"/>
</dbReference>
<evidence type="ECO:0000313" key="7">
    <source>
        <dbReference type="Proteomes" id="UP000001745"/>
    </source>
</evidence>
<evidence type="ECO:0000256" key="2">
    <source>
        <dbReference type="ARBA" id="ARBA00023125"/>
    </source>
</evidence>
<dbReference type="HOGENOM" id="CLU_378631_0_0_1"/>
<dbReference type="SMART" id="SM00066">
    <property type="entry name" value="GAL4"/>
    <property type="match status" value="1"/>
</dbReference>
<keyword evidence="7" id="KW-1185">Reference proteome</keyword>
<dbReference type="eggNOG" id="ENOG502SREK">
    <property type="taxonomic scope" value="Eukaryota"/>
</dbReference>
<dbReference type="InParanoid" id="B8MJU0"/>
<keyword evidence="2" id="KW-0238">DNA-binding</keyword>
<keyword evidence="3" id="KW-0804">Transcription</keyword>
<keyword evidence="4" id="KW-0539">Nucleus</keyword>
<dbReference type="SUPFAM" id="SSF57701">
    <property type="entry name" value="Zn2/Cys6 DNA-binding domain"/>
    <property type="match status" value="1"/>
</dbReference>
<dbReference type="Proteomes" id="UP000001745">
    <property type="component" value="Unassembled WGS sequence"/>
</dbReference>
<dbReference type="GO" id="GO:0003677">
    <property type="term" value="F:DNA binding"/>
    <property type="evidence" value="ECO:0007669"/>
    <property type="project" value="UniProtKB-KW"/>
</dbReference>
<dbReference type="STRING" id="441959.B8MJU0"/>
<dbReference type="InterPro" id="IPR001138">
    <property type="entry name" value="Zn2Cys6_DnaBD"/>
</dbReference>
<dbReference type="PROSITE" id="PS00463">
    <property type="entry name" value="ZN2_CY6_FUNGAL_1"/>
    <property type="match status" value="1"/>
</dbReference>
<evidence type="ECO:0000313" key="6">
    <source>
        <dbReference type="EMBL" id="EED14757.1"/>
    </source>
</evidence>
<protein>
    <recommendedName>
        <fullName evidence="5">Zn(2)-C6 fungal-type domain-containing protein</fullName>
    </recommendedName>
</protein>
<dbReference type="EMBL" id="EQ962657">
    <property type="protein sequence ID" value="EED14757.1"/>
    <property type="molecule type" value="Genomic_DNA"/>
</dbReference>
<evidence type="ECO:0000256" key="4">
    <source>
        <dbReference type="ARBA" id="ARBA00023242"/>
    </source>
</evidence>